<feature type="compositionally biased region" description="Basic and acidic residues" evidence="2">
    <location>
        <begin position="221"/>
        <end position="241"/>
    </location>
</feature>
<feature type="compositionally biased region" description="Basic and acidic residues" evidence="2">
    <location>
        <begin position="155"/>
        <end position="175"/>
    </location>
</feature>
<feature type="compositionally biased region" description="Polar residues" evidence="2">
    <location>
        <begin position="209"/>
        <end position="220"/>
    </location>
</feature>
<name>A0ABM1A655_APLCA</name>
<dbReference type="PANTHER" id="PTHR14015:SF2">
    <property type="entry name" value="OPIOID GROWTH FACTOR RECEPTOR (OGFR) CONSERVED DOMAIN-CONTAINING PROTEIN"/>
    <property type="match status" value="1"/>
</dbReference>
<dbReference type="InterPro" id="IPR039574">
    <property type="entry name" value="OGFr"/>
</dbReference>
<accession>A0ABM1A655</accession>
<keyword evidence="3" id="KW-0472">Membrane</keyword>
<evidence type="ECO:0000313" key="6">
    <source>
        <dbReference type="RefSeq" id="XP_012941571.1"/>
    </source>
</evidence>
<organism evidence="5 6">
    <name type="scientific">Aplysia californica</name>
    <name type="common">California sea hare</name>
    <dbReference type="NCBI Taxonomy" id="6500"/>
    <lineage>
        <taxon>Eukaryota</taxon>
        <taxon>Metazoa</taxon>
        <taxon>Spiralia</taxon>
        <taxon>Lophotrochozoa</taxon>
        <taxon>Mollusca</taxon>
        <taxon>Gastropoda</taxon>
        <taxon>Heterobranchia</taxon>
        <taxon>Euthyneura</taxon>
        <taxon>Tectipleura</taxon>
        <taxon>Aplysiida</taxon>
        <taxon>Aplysioidea</taxon>
        <taxon>Aplysiidae</taxon>
        <taxon>Aplysia</taxon>
    </lineage>
</organism>
<keyword evidence="3" id="KW-0812">Transmembrane</keyword>
<keyword evidence="3" id="KW-1133">Transmembrane helix</keyword>
<reference evidence="6" key="1">
    <citation type="submission" date="2025-08" db="UniProtKB">
        <authorList>
            <consortium name="RefSeq"/>
        </authorList>
    </citation>
    <scope>IDENTIFICATION</scope>
</reference>
<feature type="compositionally biased region" description="Basic and acidic residues" evidence="2">
    <location>
        <begin position="90"/>
        <end position="102"/>
    </location>
</feature>
<evidence type="ECO:0000256" key="1">
    <source>
        <dbReference type="ARBA" id="ARBA00010365"/>
    </source>
</evidence>
<feature type="compositionally biased region" description="Acidic residues" evidence="2">
    <location>
        <begin position="322"/>
        <end position="334"/>
    </location>
</feature>
<evidence type="ECO:0000313" key="5">
    <source>
        <dbReference type="Proteomes" id="UP000694888"/>
    </source>
</evidence>
<evidence type="ECO:0000259" key="4">
    <source>
        <dbReference type="Pfam" id="PF04664"/>
    </source>
</evidence>
<dbReference type="InterPro" id="IPR006757">
    <property type="entry name" value="OGF_rcpt"/>
</dbReference>
<feature type="domain" description="Opioid growth factor receptor (OGFr) conserved" evidence="4">
    <location>
        <begin position="410"/>
        <end position="597"/>
    </location>
</feature>
<dbReference type="Proteomes" id="UP000694888">
    <property type="component" value="Unplaced"/>
</dbReference>
<feature type="compositionally biased region" description="Basic and acidic residues" evidence="2">
    <location>
        <begin position="122"/>
        <end position="142"/>
    </location>
</feature>
<feature type="compositionally biased region" description="Basic and acidic residues" evidence="2">
    <location>
        <begin position="335"/>
        <end position="350"/>
    </location>
</feature>
<protein>
    <submittedName>
        <fullName evidence="6">Uncharacterized protein LOC101851663</fullName>
    </submittedName>
</protein>
<keyword evidence="5" id="KW-1185">Reference proteome</keyword>
<dbReference type="PANTHER" id="PTHR14015">
    <property type="entry name" value="OPIOID GROWTH FACTOR RECEPTOR OGFR ZETA-TYPE OPIOID RECEPTOR"/>
    <property type="match status" value="1"/>
</dbReference>
<dbReference type="GeneID" id="101851663"/>
<feature type="region of interest" description="Disordered" evidence="2">
    <location>
        <begin position="301"/>
        <end position="350"/>
    </location>
</feature>
<dbReference type="RefSeq" id="XP_012941571.1">
    <property type="nucleotide sequence ID" value="XM_013086117.2"/>
</dbReference>
<feature type="transmembrane region" description="Helical" evidence="3">
    <location>
        <begin position="21"/>
        <end position="44"/>
    </location>
</feature>
<feature type="compositionally biased region" description="Polar residues" evidence="2">
    <location>
        <begin position="242"/>
        <end position="253"/>
    </location>
</feature>
<sequence>MFTNKTRQWRQTRPDLAHLHILPLKGVILLFIRVAFVVVSATGISEGNSHHTPAEKIHILRADKSQTARSSYNPFEIKSKSRVISPVVTRKMEKEPGDKVGDSENVDAIETPGGPTCSVDKMGNDVDCRDKSKTVDSEKVDTETPSDPACSVDKTGNDVDCPDKSETRDSEKVDTKTPSGPTCSFDKTGNEVDCPDKSETRDSEKVDTKTPSGPTCSFDKTGNDVDCPDKSETRDSEKVDTKTPSGPTCSFDKTGNEVDCPDKSETRDSENVDTVSETTSGLTCSLDKAVTDMDWQDEFEAESVQNQYGGPTIKYSLGDFNTDSEEDCDTETDEMASKDDKSDEYKREPAGKKYKQTTLNFGGRVASRHARAAKRPKGEPERWRLTKRLSDRDTQAYRDGYPGKEDNPRLKANLLFYQGKRSSSPDGALIDDIHQDWWGNYRLLERHQGYIQWIFPIREDGMNWQAQSLQLHEAEAIRNDPKAKDRVLRSYEMMLDFYGMELKDADTGTLRRTKNWEDRYDNLSWSSHNYLRITRILKSLGELGFEHLKKPFLQFVLEEALVTTQLERTLKSCRDYWIGTVKNDADREELYRYIEEHS</sequence>
<evidence type="ECO:0000256" key="2">
    <source>
        <dbReference type="SAM" id="MobiDB-lite"/>
    </source>
</evidence>
<feature type="compositionally biased region" description="Basic and acidic residues" evidence="2">
    <location>
        <begin position="254"/>
        <end position="270"/>
    </location>
</feature>
<proteinExistence type="inferred from homology"/>
<feature type="compositionally biased region" description="Basic and acidic residues" evidence="2">
    <location>
        <begin position="188"/>
        <end position="208"/>
    </location>
</feature>
<feature type="compositionally biased region" description="Polar residues" evidence="2">
    <location>
        <begin position="176"/>
        <end position="187"/>
    </location>
</feature>
<evidence type="ECO:0000256" key="3">
    <source>
        <dbReference type="SAM" id="Phobius"/>
    </source>
</evidence>
<comment type="similarity">
    <text evidence="1">Belongs to the opioid growth factor receptor family.</text>
</comment>
<feature type="region of interest" description="Disordered" evidence="2">
    <location>
        <begin position="88"/>
        <end position="279"/>
    </location>
</feature>
<gene>
    <name evidence="6" type="primary">LOC101851663</name>
</gene>
<dbReference type="Pfam" id="PF04664">
    <property type="entry name" value="OGFr_N"/>
    <property type="match status" value="1"/>
</dbReference>